<evidence type="ECO:0000256" key="2">
    <source>
        <dbReference type="SAM" id="Phobius"/>
    </source>
</evidence>
<accession>M6YBF0</accession>
<dbReference type="AlphaFoldDB" id="M6YBF0"/>
<comment type="caution">
    <text evidence="3">The sequence shown here is derived from an EMBL/GenBank/DDBJ whole genome shotgun (WGS) entry which is preliminary data.</text>
</comment>
<protein>
    <submittedName>
        <fullName evidence="3">Uncharacterized protein</fullName>
    </submittedName>
</protein>
<gene>
    <name evidence="3" type="ORF">LEP1GSC024_4330</name>
</gene>
<keyword evidence="2" id="KW-0812">Transmembrane</keyword>
<proteinExistence type="predicted"/>
<evidence type="ECO:0000313" key="4">
    <source>
        <dbReference type="Proteomes" id="UP000012138"/>
    </source>
</evidence>
<organism evidence="3 4">
    <name type="scientific">Leptospira noguchii str. 2001034031</name>
    <dbReference type="NCBI Taxonomy" id="1193053"/>
    <lineage>
        <taxon>Bacteria</taxon>
        <taxon>Pseudomonadati</taxon>
        <taxon>Spirochaetota</taxon>
        <taxon>Spirochaetia</taxon>
        <taxon>Leptospirales</taxon>
        <taxon>Leptospiraceae</taxon>
        <taxon>Leptospira</taxon>
    </lineage>
</organism>
<evidence type="ECO:0000256" key="1">
    <source>
        <dbReference type="SAM" id="MobiDB-lite"/>
    </source>
</evidence>
<dbReference type="Proteomes" id="UP000012138">
    <property type="component" value="Unassembled WGS sequence"/>
</dbReference>
<feature type="region of interest" description="Disordered" evidence="1">
    <location>
        <begin position="39"/>
        <end position="71"/>
    </location>
</feature>
<reference evidence="3 4" key="1">
    <citation type="submission" date="2013-01" db="EMBL/GenBank/DDBJ databases">
        <authorList>
            <person name="Harkins D.M."/>
            <person name="Durkin A.S."/>
            <person name="Brinkac L.M."/>
            <person name="Haft D.H."/>
            <person name="Selengut J.D."/>
            <person name="Sanka R."/>
            <person name="DePew J."/>
            <person name="Purushe J."/>
            <person name="Whelen A.C."/>
            <person name="Vinetz J.M."/>
            <person name="Sutton G.G."/>
            <person name="Nierman W.C."/>
            <person name="Fouts D.E."/>
        </authorList>
    </citation>
    <scope>NUCLEOTIDE SEQUENCE [LARGE SCALE GENOMIC DNA]</scope>
    <source>
        <strain evidence="3 4">2001034031</strain>
    </source>
</reference>
<name>M6YBF0_9LEPT</name>
<sequence length="71" mass="7654">MENSMFITVIGWLIALASLAVNVLQLLQNKALREKVSNASLKQGSQSEATQQVHSGSGDNVAVRGNMELKK</sequence>
<feature type="transmembrane region" description="Helical" evidence="2">
    <location>
        <begin position="6"/>
        <end position="27"/>
    </location>
</feature>
<keyword evidence="2" id="KW-1133">Transmembrane helix</keyword>
<keyword evidence="2" id="KW-0472">Membrane</keyword>
<feature type="compositionally biased region" description="Polar residues" evidence="1">
    <location>
        <begin position="39"/>
        <end position="58"/>
    </location>
</feature>
<dbReference type="EMBL" id="AKXB02000020">
    <property type="protein sequence ID" value="EMO91085.1"/>
    <property type="molecule type" value="Genomic_DNA"/>
</dbReference>
<evidence type="ECO:0000313" key="3">
    <source>
        <dbReference type="EMBL" id="EMO91085.1"/>
    </source>
</evidence>